<feature type="region of interest" description="Disordered" evidence="1">
    <location>
        <begin position="1"/>
        <end position="22"/>
    </location>
</feature>
<dbReference type="Proteomes" id="UP000789524">
    <property type="component" value="Unassembled WGS sequence"/>
</dbReference>
<name>A0A8J2QNV5_9NEOP</name>
<gene>
    <name evidence="2" type="ORF">DCHRY22_LOCUS3721</name>
</gene>
<dbReference type="AlphaFoldDB" id="A0A8J2QNV5"/>
<evidence type="ECO:0000313" key="2">
    <source>
        <dbReference type="EMBL" id="CAG9562378.1"/>
    </source>
</evidence>
<keyword evidence="3" id="KW-1185">Reference proteome</keyword>
<comment type="caution">
    <text evidence="2">The sequence shown here is derived from an EMBL/GenBank/DDBJ whole genome shotgun (WGS) entry which is preliminary data.</text>
</comment>
<sequence length="133" mass="14587">MFAEPNRGQQRRRAESPTQSNVISQQLETILNRLTALEQQTTSVECRPTSLRASTLETSSETGDVRRDLCEVPTPTERPLPSPGSTAATKEVAEKFLEAITSLTAAVKLIAAMNKLQPGRVAARTLPRQERPC</sequence>
<accession>A0A8J2QNV5</accession>
<proteinExistence type="predicted"/>
<feature type="compositionally biased region" description="Polar residues" evidence="1">
    <location>
        <begin position="51"/>
        <end position="62"/>
    </location>
</feature>
<dbReference type="EMBL" id="CAKASE010000048">
    <property type="protein sequence ID" value="CAG9562378.1"/>
    <property type="molecule type" value="Genomic_DNA"/>
</dbReference>
<protein>
    <submittedName>
        <fullName evidence="2">(African queen) hypothetical protein</fullName>
    </submittedName>
</protein>
<feature type="region of interest" description="Disordered" evidence="1">
    <location>
        <begin position="48"/>
        <end position="87"/>
    </location>
</feature>
<evidence type="ECO:0000313" key="3">
    <source>
        <dbReference type="Proteomes" id="UP000789524"/>
    </source>
</evidence>
<organism evidence="2 3">
    <name type="scientific">Danaus chrysippus</name>
    <name type="common">African queen</name>
    <dbReference type="NCBI Taxonomy" id="151541"/>
    <lineage>
        <taxon>Eukaryota</taxon>
        <taxon>Metazoa</taxon>
        <taxon>Ecdysozoa</taxon>
        <taxon>Arthropoda</taxon>
        <taxon>Hexapoda</taxon>
        <taxon>Insecta</taxon>
        <taxon>Pterygota</taxon>
        <taxon>Neoptera</taxon>
        <taxon>Endopterygota</taxon>
        <taxon>Lepidoptera</taxon>
        <taxon>Glossata</taxon>
        <taxon>Ditrysia</taxon>
        <taxon>Papilionoidea</taxon>
        <taxon>Nymphalidae</taxon>
        <taxon>Danainae</taxon>
        <taxon>Danaini</taxon>
        <taxon>Danaina</taxon>
        <taxon>Danaus</taxon>
        <taxon>Anosia</taxon>
    </lineage>
</organism>
<evidence type="ECO:0000256" key="1">
    <source>
        <dbReference type="SAM" id="MobiDB-lite"/>
    </source>
</evidence>
<reference evidence="2" key="1">
    <citation type="submission" date="2021-09" db="EMBL/GenBank/DDBJ databases">
        <authorList>
            <person name="Martin H S."/>
        </authorList>
    </citation>
    <scope>NUCLEOTIDE SEQUENCE</scope>
</reference>